<keyword evidence="2" id="KW-1185">Reference proteome</keyword>
<gene>
    <name evidence="1" type="ORF">METHB2_30105</name>
</gene>
<dbReference type="Proteomes" id="UP000494216">
    <property type="component" value="Unassembled WGS sequence"/>
</dbReference>
<dbReference type="EMBL" id="CADCXN010000058">
    <property type="protein sequence ID" value="CAA9890901.1"/>
    <property type="molecule type" value="Genomic_DNA"/>
</dbReference>
<sequence>MIKTNPATDVKKGLVKARQHYAEDEDYQIMLKIAAASP</sequence>
<comment type="caution">
    <text evidence="1">The sequence shown here is derived from an EMBL/GenBank/DDBJ whole genome shotgun (WGS) entry which is preliminary data.</text>
</comment>
<name>A0A8S0Y9Z7_9GAMM</name>
<reference evidence="1 2" key="1">
    <citation type="submission" date="2020-02" db="EMBL/GenBank/DDBJ databases">
        <authorList>
            <person name="Hogendoorn C."/>
        </authorList>
    </citation>
    <scope>NUCLEOTIDE SEQUENCE [LARGE SCALE GENOMIC DNA]</scope>
    <source>
        <strain evidence="1">METHB21</strain>
    </source>
</reference>
<evidence type="ECO:0000313" key="1">
    <source>
        <dbReference type="EMBL" id="CAA9890901.1"/>
    </source>
</evidence>
<accession>A0A8S0Y9Z7</accession>
<protein>
    <submittedName>
        <fullName evidence="1">Uncharacterized protein</fullName>
    </submittedName>
</protein>
<evidence type="ECO:0000313" key="2">
    <source>
        <dbReference type="Proteomes" id="UP000494216"/>
    </source>
</evidence>
<organism evidence="1 2">
    <name type="scientific">Candidatus Methylobacter favarea</name>
    <dbReference type="NCBI Taxonomy" id="2707345"/>
    <lineage>
        <taxon>Bacteria</taxon>
        <taxon>Pseudomonadati</taxon>
        <taxon>Pseudomonadota</taxon>
        <taxon>Gammaproteobacteria</taxon>
        <taxon>Methylococcales</taxon>
        <taxon>Methylococcaceae</taxon>
        <taxon>Methylobacter</taxon>
    </lineage>
</organism>
<proteinExistence type="predicted"/>
<dbReference type="AlphaFoldDB" id="A0A8S0Y9Z7"/>